<name>A0A1T4T1P8_9HYPH</name>
<gene>
    <name evidence="1" type="ORF">SAMN05428963_11715</name>
</gene>
<dbReference type="AlphaFoldDB" id="A0A1T4T1P8"/>
<proteinExistence type="predicted"/>
<dbReference type="RefSeq" id="WP_165690904.1">
    <property type="nucleotide sequence ID" value="NZ_FUXL01000017.1"/>
</dbReference>
<accession>A0A1T4T1P8</accession>
<protein>
    <submittedName>
        <fullName evidence="1">Uncharacterized protein</fullName>
    </submittedName>
</protein>
<evidence type="ECO:0000313" key="1">
    <source>
        <dbReference type="EMBL" id="SKA34317.1"/>
    </source>
</evidence>
<dbReference type="EMBL" id="FUXL01000017">
    <property type="protein sequence ID" value="SKA34317.1"/>
    <property type="molecule type" value="Genomic_DNA"/>
</dbReference>
<reference evidence="1 2" key="1">
    <citation type="submission" date="2017-02" db="EMBL/GenBank/DDBJ databases">
        <authorList>
            <person name="Peterson S.W."/>
        </authorList>
    </citation>
    <scope>NUCLEOTIDE SEQUENCE [LARGE SCALE GENOMIC DNA]</scope>
    <source>
        <strain evidence="1 2">USBA 369</strain>
    </source>
</reference>
<sequence>MTDLNGSRGASKSRGYVRGILTRLVEARQKQADRMVAERLKGGFFFDDII</sequence>
<evidence type="ECO:0000313" key="2">
    <source>
        <dbReference type="Proteomes" id="UP000190135"/>
    </source>
</evidence>
<dbReference type="Proteomes" id="UP000190135">
    <property type="component" value="Unassembled WGS sequence"/>
</dbReference>
<organism evidence="1 2">
    <name type="scientific">Consotaella salsifontis</name>
    <dbReference type="NCBI Taxonomy" id="1365950"/>
    <lineage>
        <taxon>Bacteria</taxon>
        <taxon>Pseudomonadati</taxon>
        <taxon>Pseudomonadota</taxon>
        <taxon>Alphaproteobacteria</taxon>
        <taxon>Hyphomicrobiales</taxon>
        <taxon>Aurantimonadaceae</taxon>
        <taxon>Consotaella</taxon>
    </lineage>
</organism>
<keyword evidence="2" id="KW-1185">Reference proteome</keyword>